<protein>
    <recommendedName>
        <fullName evidence="4">Sporulation protein</fullName>
    </recommendedName>
</protein>
<evidence type="ECO:0000313" key="2">
    <source>
        <dbReference type="EMBL" id="MFD0918586.1"/>
    </source>
</evidence>
<keyword evidence="1" id="KW-0472">Membrane</keyword>
<sequence>MGHEEHDRDDALAELADRLGRNHVFGEPVHRGEVTLVPVAAVRAGAGGAGRRAGRGAGVVARPVGSFEISGGGVRWHPAVNVNRIVLGGQIAFAVAAISLAFALRRR</sequence>
<comment type="caution">
    <text evidence="2">The sequence shown here is derived from an EMBL/GenBank/DDBJ whole genome shotgun (WGS) entry which is preliminary data.</text>
</comment>
<dbReference type="Proteomes" id="UP001597018">
    <property type="component" value="Unassembled WGS sequence"/>
</dbReference>
<reference evidence="3" key="1">
    <citation type="journal article" date="2019" name="Int. J. Syst. Evol. Microbiol.">
        <title>The Global Catalogue of Microorganisms (GCM) 10K type strain sequencing project: providing services to taxonomists for standard genome sequencing and annotation.</title>
        <authorList>
            <consortium name="The Broad Institute Genomics Platform"/>
            <consortium name="The Broad Institute Genome Sequencing Center for Infectious Disease"/>
            <person name="Wu L."/>
            <person name="Ma J."/>
        </authorList>
    </citation>
    <scope>NUCLEOTIDE SEQUENCE [LARGE SCALE GENOMIC DNA]</scope>
    <source>
        <strain evidence="3">CCUG 56401</strain>
    </source>
</reference>
<evidence type="ECO:0000256" key="1">
    <source>
        <dbReference type="SAM" id="Phobius"/>
    </source>
</evidence>
<dbReference type="RefSeq" id="WP_263249736.1">
    <property type="nucleotide sequence ID" value="NZ_BAABLT010000022.1"/>
</dbReference>
<gene>
    <name evidence="2" type="ORF">ACFQ16_02415</name>
</gene>
<accession>A0ABW3FJC7</accession>
<evidence type="ECO:0000313" key="3">
    <source>
        <dbReference type="Proteomes" id="UP001597018"/>
    </source>
</evidence>
<proteinExistence type="predicted"/>
<keyword evidence="3" id="KW-1185">Reference proteome</keyword>
<dbReference type="EMBL" id="JBHTIW010000001">
    <property type="protein sequence ID" value="MFD0918586.1"/>
    <property type="molecule type" value="Genomic_DNA"/>
</dbReference>
<feature type="transmembrane region" description="Helical" evidence="1">
    <location>
        <begin position="85"/>
        <end position="104"/>
    </location>
</feature>
<organism evidence="2 3">
    <name type="scientific">Saccharopolyspora rosea</name>
    <dbReference type="NCBI Taxonomy" id="524884"/>
    <lineage>
        <taxon>Bacteria</taxon>
        <taxon>Bacillati</taxon>
        <taxon>Actinomycetota</taxon>
        <taxon>Actinomycetes</taxon>
        <taxon>Pseudonocardiales</taxon>
        <taxon>Pseudonocardiaceae</taxon>
        <taxon>Saccharopolyspora</taxon>
    </lineage>
</organism>
<evidence type="ECO:0008006" key="4">
    <source>
        <dbReference type="Google" id="ProtNLM"/>
    </source>
</evidence>
<keyword evidence="1" id="KW-1133">Transmembrane helix</keyword>
<name>A0ABW3FJC7_9PSEU</name>
<keyword evidence="1" id="KW-0812">Transmembrane</keyword>